<evidence type="ECO:0000313" key="8">
    <source>
        <dbReference type="Proteomes" id="UP000248044"/>
    </source>
</evidence>
<evidence type="ECO:0000256" key="2">
    <source>
        <dbReference type="ARBA" id="ARBA00012400"/>
    </source>
</evidence>
<dbReference type="AlphaFoldDB" id="A0A2U9IE70"/>
<dbReference type="GO" id="GO:0019354">
    <property type="term" value="P:siroheme biosynthetic process"/>
    <property type="evidence" value="ECO:0007669"/>
    <property type="project" value="UniProtKB-UniPathway"/>
</dbReference>
<protein>
    <recommendedName>
        <fullName evidence="2">precorrin-2 dehydrogenase</fullName>
        <ecNumber evidence="2">1.3.1.76</ecNumber>
    </recommendedName>
</protein>
<name>A0A2U9IE70_9CREN</name>
<dbReference type="RefSeq" id="WP_110270212.1">
    <property type="nucleotide sequence ID" value="NZ_CP029289.2"/>
</dbReference>
<dbReference type="NCBIfam" id="TIGR01470">
    <property type="entry name" value="cysG_Nterm"/>
    <property type="match status" value="1"/>
</dbReference>
<sequence>MSQLRYFPIFLDLTKFRVLVVGGGRIGSKRALKMSKYCNNVTVYSLEFSQELQESKINLIKGDAKNIDENFLKNYDIIFVATNDQLVNKEICLKAIKQGKLCNNPTDTDISQFIMPIFYSDEDVEIAVTTYGKSSLVSKMILDKIISNILDDTTIRTAIEIMYDIKNYLKKKINDPSIRYRLYHEIFNDNDFEIFIKDNKIIEAKKRAEEIINEYARK</sequence>
<keyword evidence="8" id="KW-1185">Reference proteome</keyword>
<keyword evidence="4" id="KW-0520">NAD</keyword>
<dbReference type="EMBL" id="CP029289">
    <property type="protein sequence ID" value="AWR94331.1"/>
    <property type="molecule type" value="Genomic_DNA"/>
</dbReference>
<dbReference type="KEGG" id="abri:DFR85_06705"/>
<gene>
    <name evidence="7" type="ORF">DFR85_06705</name>
</gene>
<accession>A0A2U9IE70</accession>
<reference evidence="7 8" key="1">
    <citation type="submission" date="2018-05" db="EMBL/GenBank/DDBJ databases">
        <title>Complete Genome Sequences of Extremely Thermoacidophilic, Metal-Mobilizing Type-Strain Members of the Archaeal Family Sulfolobaceae: Acidianus brierleyi DSM-1651T, Acidianus sulfidivorans DSM-18786T, Metallosphaera hakonensis DSM-7519T, and Metallosphaera prunae DSM-10039T.</title>
        <authorList>
            <person name="Counts J.A."/>
            <person name="Kelly R.M."/>
        </authorList>
    </citation>
    <scope>NUCLEOTIDE SEQUENCE [LARGE SCALE GENOMIC DNA]</scope>
    <source>
        <strain evidence="7 8">DSM 1651</strain>
    </source>
</reference>
<dbReference type="SUPFAM" id="SSF75615">
    <property type="entry name" value="Siroheme synthase middle domains-like"/>
    <property type="match status" value="1"/>
</dbReference>
<dbReference type="GO" id="GO:0043115">
    <property type="term" value="F:precorrin-2 dehydrogenase activity"/>
    <property type="evidence" value="ECO:0007669"/>
    <property type="project" value="UniProtKB-EC"/>
</dbReference>
<dbReference type="OrthoDB" id="10510at2157"/>
<evidence type="ECO:0000256" key="4">
    <source>
        <dbReference type="ARBA" id="ARBA00023027"/>
    </source>
</evidence>
<evidence type="ECO:0000256" key="5">
    <source>
        <dbReference type="ARBA" id="ARBA00023244"/>
    </source>
</evidence>
<proteinExistence type="predicted"/>
<keyword evidence="5" id="KW-0627">Porphyrin biosynthesis</keyword>
<evidence type="ECO:0000256" key="1">
    <source>
        <dbReference type="ARBA" id="ARBA00005010"/>
    </source>
</evidence>
<dbReference type="GO" id="GO:0004325">
    <property type="term" value="F:ferrochelatase activity"/>
    <property type="evidence" value="ECO:0007669"/>
    <property type="project" value="InterPro"/>
</dbReference>
<dbReference type="EC" id="1.3.1.76" evidence="2"/>
<evidence type="ECO:0000256" key="3">
    <source>
        <dbReference type="ARBA" id="ARBA00023002"/>
    </source>
</evidence>
<keyword evidence="3" id="KW-0560">Oxidoreductase</keyword>
<dbReference type="InterPro" id="IPR028161">
    <property type="entry name" value="Met8-like"/>
</dbReference>
<dbReference type="PANTHER" id="PTHR35330">
    <property type="entry name" value="SIROHEME BIOSYNTHESIS PROTEIN MET8"/>
    <property type="match status" value="1"/>
</dbReference>
<dbReference type="Pfam" id="PF13241">
    <property type="entry name" value="NAD_binding_7"/>
    <property type="match status" value="1"/>
</dbReference>
<dbReference type="Gene3D" id="3.40.50.720">
    <property type="entry name" value="NAD(P)-binding Rossmann-like Domain"/>
    <property type="match status" value="1"/>
</dbReference>
<dbReference type="Proteomes" id="UP000248044">
    <property type="component" value="Chromosome"/>
</dbReference>
<dbReference type="SUPFAM" id="SSF51735">
    <property type="entry name" value="NAD(P)-binding Rossmann-fold domains"/>
    <property type="match status" value="1"/>
</dbReference>
<comment type="pathway">
    <text evidence="1">Porphyrin-containing compound metabolism; siroheme biosynthesis; sirohydrochlorin from precorrin-2: step 1/1.</text>
</comment>
<dbReference type="InterPro" id="IPR006367">
    <property type="entry name" value="Sirohaem_synthase_N"/>
</dbReference>
<evidence type="ECO:0000313" key="7">
    <source>
        <dbReference type="EMBL" id="AWR94331.1"/>
    </source>
</evidence>
<comment type="catalytic activity">
    <reaction evidence="6">
        <text>precorrin-2 + NAD(+) = sirohydrochlorin + NADH + 2 H(+)</text>
        <dbReference type="Rhea" id="RHEA:15613"/>
        <dbReference type="ChEBI" id="CHEBI:15378"/>
        <dbReference type="ChEBI" id="CHEBI:57540"/>
        <dbReference type="ChEBI" id="CHEBI:57945"/>
        <dbReference type="ChEBI" id="CHEBI:58351"/>
        <dbReference type="ChEBI" id="CHEBI:58827"/>
        <dbReference type="EC" id="1.3.1.76"/>
    </reaction>
</comment>
<dbReference type="InterPro" id="IPR036291">
    <property type="entry name" value="NAD(P)-bd_dom_sf"/>
</dbReference>
<organism evidence="7 8">
    <name type="scientific">Acidianus brierleyi</name>
    <dbReference type="NCBI Taxonomy" id="41673"/>
    <lineage>
        <taxon>Archaea</taxon>
        <taxon>Thermoproteota</taxon>
        <taxon>Thermoprotei</taxon>
        <taxon>Sulfolobales</taxon>
        <taxon>Sulfolobaceae</taxon>
        <taxon>Acidianus</taxon>
    </lineage>
</organism>
<dbReference type="PANTHER" id="PTHR35330:SF1">
    <property type="entry name" value="SIROHEME BIOSYNTHESIS PROTEIN MET8"/>
    <property type="match status" value="1"/>
</dbReference>
<evidence type="ECO:0000256" key="6">
    <source>
        <dbReference type="ARBA" id="ARBA00047561"/>
    </source>
</evidence>
<dbReference type="UniPathway" id="UPA00262">
    <property type="reaction ID" value="UER00222"/>
</dbReference>
<dbReference type="GeneID" id="36831831"/>